<evidence type="ECO:0000313" key="1">
    <source>
        <dbReference type="EMBL" id="AEF85355.1"/>
    </source>
</evidence>
<dbReference type="eggNOG" id="ENOG50347X1">
    <property type="taxonomic scope" value="Bacteria"/>
</dbReference>
<dbReference type="RefSeq" id="WP_015707786.1">
    <property type="nucleotide sequence ID" value="NC_015578.1"/>
</dbReference>
<dbReference type="Proteomes" id="UP000009223">
    <property type="component" value="Chromosome"/>
</dbReference>
<dbReference type="OrthoDB" id="368436at2"/>
<dbReference type="STRING" id="545694.TREPR_2420"/>
<name>F5YHG1_TREPZ</name>
<organism evidence="1 2">
    <name type="scientific">Treponema primitia (strain ATCC BAA-887 / DSM 12427 / ZAS-2)</name>
    <dbReference type="NCBI Taxonomy" id="545694"/>
    <lineage>
        <taxon>Bacteria</taxon>
        <taxon>Pseudomonadati</taxon>
        <taxon>Spirochaetota</taxon>
        <taxon>Spirochaetia</taxon>
        <taxon>Spirochaetales</taxon>
        <taxon>Treponemataceae</taxon>
        <taxon>Treponema</taxon>
    </lineage>
</organism>
<dbReference type="KEGG" id="tpi:TREPR_2420"/>
<protein>
    <recommendedName>
        <fullName evidence="3">Band 7 domain-containing protein</fullName>
    </recommendedName>
</protein>
<accession>F5YHG1</accession>
<reference evidence="2" key="1">
    <citation type="submission" date="2009-12" db="EMBL/GenBank/DDBJ databases">
        <title>Complete sequence of Treponema primitia strain ZAS-2.</title>
        <authorList>
            <person name="Tetu S.G."/>
            <person name="Matson E."/>
            <person name="Ren Q."/>
            <person name="Seshadri R."/>
            <person name="Elbourne L."/>
            <person name="Hassan K.A."/>
            <person name="Durkin A."/>
            <person name="Radune D."/>
            <person name="Mohamoud Y."/>
            <person name="Shay R."/>
            <person name="Jin S."/>
            <person name="Zhang X."/>
            <person name="Lucey K."/>
            <person name="Ballor N.R."/>
            <person name="Ottesen E."/>
            <person name="Rosenthal R."/>
            <person name="Allen A."/>
            <person name="Leadbetter J.R."/>
            <person name="Paulsen I.T."/>
        </authorList>
    </citation>
    <scope>NUCLEOTIDE SEQUENCE [LARGE SCALE GENOMIC DNA]</scope>
    <source>
        <strain evidence="2">ATCC BAA-887 / DSM 12427 / ZAS-2</strain>
    </source>
</reference>
<keyword evidence="2" id="KW-1185">Reference proteome</keyword>
<dbReference type="AlphaFoldDB" id="F5YHG1"/>
<proteinExistence type="predicted"/>
<dbReference type="EMBL" id="CP001843">
    <property type="protein sequence ID" value="AEF85355.1"/>
    <property type="molecule type" value="Genomic_DNA"/>
</dbReference>
<evidence type="ECO:0008006" key="3">
    <source>
        <dbReference type="Google" id="ProtNLM"/>
    </source>
</evidence>
<reference evidence="1 2" key="2">
    <citation type="journal article" date="2011" name="ISME J.">
        <title>RNA-seq reveals cooperative metabolic interactions between two termite-gut spirochete species in co-culture.</title>
        <authorList>
            <person name="Rosenthal A.Z."/>
            <person name="Matson E.G."/>
            <person name="Eldar A."/>
            <person name="Leadbetter J.R."/>
        </authorList>
    </citation>
    <scope>NUCLEOTIDE SEQUENCE [LARGE SCALE GENOMIC DNA]</scope>
    <source>
        <strain evidence="2">ATCC BAA-887 / DSM 12427 / ZAS-2</strain>
    </source>
</reference>
<sequence>MKKIIGFFLLLILAGAAFFFGWAQLPVAPGSYGVLRSKTHGVDAAPIREGEFRWIWYKLIPTNAVTLVFKPAPVTRELALTGSLPQGETYAAAAGLGADFSYEISGTLSFTIKAASLPSLVQERGLTDQESLEVYEKELGRNIEAFAMQRLEAYSAEENALEGILKSPAASRLEGEILREFPDIENLSCVITRARLPDLALYSMARSVYKEYLNSQQELLKTEIAGQAERNINSLFRFDELEKYGELLTRYPVLLQYLAMPKP</sequence>
<evidence type="ECO:0000313" key="2">
    <source>
        <dbReference type="Proteomes" id="UP000009223"/>
    </source>
</evidence>
<gene>
    <name evidence="1" type="ordered locus">TREPR_2420</name>
</gene>
<dbReference type="HOGENOM" id="CLU_1015418_0_0_12"/>